<feature type="domain" description="RNA polymerase Rpb1" evidence="4">
    <location>
        <begin position="4"/>
        <end position="67"/>
    </location>
</feature>
<gene>
    <name evidence="5" type="ORF">SCUD_LOCUS4905</name>
</gene>
<evidence type="ECO:0000256" key="1">
    <source>
        <dbReference type="ARBA" id="ARBA00012418"/>
    </source>
</evidence>
<dbReference type="WBParaSite" id="SCUD_0000490601-mRNA-1">
    <property type="protein sequence ID" value="SCUD_0000490601-mRNA-1"/>
    <property type="gene ID" value="SCUD_0000490601"/>
</dbReference>
<dbReference type="PANTHER" id="PTHR48446:SF1">
    <property type="entry name" value="DNA-DIRECTED RNA POLYMERASE SUBUNIT BETA' N-TERMINAL SECTION"/>
    <property type="match status" value="1"/>
</dbReference>
<organism evidence="7">
    <name type="scientific">Schistosoma curassoni</name>
    <dbReference type="NCBI Taxonomy" id="6186"/>
    <lineage>
        <taxon>Eukaryota</taxon>
        <taxon>Metazoa</taxon>
        <taxon>Spiralia</taxon>
        <taxon>Lophotrochozoa</taxon>
        <taxon>Platyhelminthes</taxon>
        <taxon>Trematoda</taxon>
        <taxon>Digenea</taxon>
        <taxon>Strigeidida</taxon>
        <taxon>Schistosomatoidea</taxon>
        <taxon>Schistosomatidae</taxon>
        <taxon>Schistosoma</taxon>
    </lineage>
</organism>
<dbReference type="GO" id="GO:0046872">
    <property type="term" value="F:metal ion binding"/>
    <property type="evidence" value="ECO:0007669"/>
    <property type="project" value="UniProtKB-KW"/>
</dbReference>
<evidence type="ECO:0000313" key="5">
    <source>
        <dbReference type="EMBL" id="VDO91454.1"/>
    </source>
</evidence>
<evidence type="ECO:0000313" key="7">
    <source>
        <dbReference type="WBParaSite" id="SCUD_0000490601-mRNA-1"/>
    </source>
</evidence>
<dbReference type="PANTHER" id="PTHR48446">
    <property type="entry name" value="DNA-DIRECTED RNA POLYMERASE SUBUNIT BETA' N-TERMINAL SECTION"/>
    <property type="match status" value="1"/>
</dbReference>
<dbReference type="EMBL" id="UZAK01007081">
    <property type="protein sequence ID" value="VDO91454.1"/>
    <property type="molecule type" value="Genomic_DNA"/>
</dbReference>
<evidence type="ECO:0000313" key="6">
    <source>
        <dbReference type="Proteomes" id="UP000279833"/>
    </source>
</evidence>
<name>A0A183JQB8_9TREM</name>
<dbReference type="STRING" id="6186.A0A183JQB8"/>
<evidence type="ECO:0000256" key="2">
    <source>
        <dbReference type="ARBA" id="ARBA00022723"/>
    </source>
</evidence>
<proteinExistence type="predicted"/>
<evidence type="ECO:0000259" key="4">
    <source>
        <dbReference type="Pfam" id="PF04998"/>
    </source>
</evidence>
<dbReference type="GO" id="GO:0006351">
    <property type="term" value="P:DNA-templated transcription"/>
    <property type="evidence" value="ECO:0007669"/>
    <property type="project" value="InterPro"/>
</dbReference>
<protein>
    <recommendedName>
        <fullName evidence="1">DNA-directed RNA polymerase</fullName>
        <ecNumber evidence="1">2.7.7.6</ecNumber>
    </recommendedName>
</protein>
<dbReference type="AlphaFoldDB" id="A0A183JQB8"/>
<reference evidence="7" key="1">
    <citation type="submission" date="2016-06" db="UniProtKB">
        <authorList>
            <consortium name="WormBaseParasite"/>
        </authorList>
    </citation>
    <scope>IDENTIFICATION</scope>
</reference>
<dbReference type="Pfam" id="PF04998">
    <property type="entry name" value="RNA_pol_Rpb1_5"/>
    <property type="match status" value="1"/>
</dbReference>
<accession>A0A183JQB8</accession>
<evidence type="ECO:0000256" key="3">
    <source>
        <dbReference type="ARBA" id="ARBA00022833"/>
    </source>
</evidence>
<dbReference type="GO" id="GO:0003677">
    <property type="term" value="F:DNA binding"/>
    <property type="evidence" value="ECO:0007669"/>
    <property type="project" value="InterPro"/>
</dbReference>
<dbReference type="InterPro" id="IPR015700">
    <property type="entry name" value="RPC1"/>
</dbReference>
<sequence length="71" mass="7857">MCIPGVVAERTQSNNILEVEQVLGVEAARRVVIDELLAVMEGHGVEVNVRHVMLLADVMTNRVSISNMLMR</sequence>
<dbReference type="Proteomes" id="UP000279833">
    <property type="component" value="Unassembled WGS sequence"/>
</dbReference>
<keyword evidence="3" id="KW-0862">Zinc</keyword>
<dbReference type="InterPro" id="IPR007081">
    <property type="entry name" value="RNA_pol_Rpb1_5"/>
</dbReference>
<dbReference type="GO" id="GO:0003899">
    <property type="term" value="F:DNA-directed RNA polymerase activity"/>
    <property type="evidence" value="ECO:0007669"/>
    <property type="project" value="UniProtKB-EC"/>
</dbReference>
<keyword evidence="6" id="KW-1185">Reference proteome</keyword>
<dbReference type="EC" id="2.7.7.6" evidence="1"/>
<dbReference type="SUPFAM" id="SSF64484">
    <property type="entry name" value="beta and beta-prime subunits of DNA dependent RNA-polymerase"/>
    <property type="match status" value="1"/>
</dbReference>
<keyword evidence="2" id="KW-0479">Metal-binding</keyword>
<reference evidence="5 6" key="2">
    <citation type="submission" date="2018-11" db="EMBL/GenBank/DDBJ databases">
        <authorList>
            <consortium name="Pathogen Informatics"/>
        </authorList>
    </citation>
    <scope>NUCLEOTIDE SEQUENCE [LARGE SCALE GENOMIC DNA]</scope>
    <source>
        <strain evidence="5">Dakar</strain>
        <strain evidence="6">Dakar, Senegal</strain>
    </source>
</reference>